<protein>
    <submittedName>
        <fullName evidence="3">Dirigent protein</fullName>
    </submittedName>
</protein>
<evidence type="ECO:0000313" key="3">
    <source>
        <dbReference type="WBParaSite" id="SSLN_0000711801-mRNA-1"/>
    </source>
</evidence>
<dbReference type="Proteomes" id="UP000275846">
    <property type="component" value="Unassembled WGS sequence"/>
</dbReference>
<gene>
    <name evidence="1" type="ORF">SSLN_LOCUS6899</name>
</gene>
<sequence length="175" mass="19283">MRNTINTTVRAGQLSDAEVHAAADDLAYVYYVHYLASQTQQEVERLTFHMCEIARGHVKKEPSQPDSQTTSQPLHTAHIGVTVRSEYNFQMATFQPAYSADAAEMGVIQLLGFVREDGPGFRSIKECRHDDGLVHLKFGFQMNTVAISHGDLQSAEGLTGFGDPLSNLVVDSRVA</sequence>
<reference evidence="3" key="1">
    <citation type="submission" date="2016-06" db="UniProtKB">
        <authorList>
            <consortium name="WormBaseParasite"/>
        </authorList>
    </citation>
    <scope>IDENTIFICATION</scope>
</reference>
<dbReference type="AlphaFoldDB" id="A0A183SRQ1"/>
<evidence type="ECO:0000313" key="1">
    <source>
        <dbReference type="EMBL" id="VDL93284.1"/>
    </source>
</evidence>
<dbReference type="OrthoDB" id="197735at2759"/>
<dbReference type="WBParaSite" id="SSLN_0000711801-mRNA-1">
    <property type="protein sequence ID" value="SSLN_0000711801-mRNA-1"/>
    <property type="gene ID" value="SSLN_0000711801"/>
</dbReference>
<organism evidence="3">
    <name type="scientific">Schistocephalus solidus</name>
    <name type="common">Tapeworm</name>
    <dbReference type="NCBI Taxonomy" id="70667"/>
    <lineage>
        <taxon>Eukaryota</taxon>
        <taxon>Metazoa</taxon>
        <taxon>Spiralia</taxon>
        <taxon>Lophotrochozoa</taxon>
        <taxon>Platyhelminthes</taxon>
        <taxon>Cestoda</taxon>
        <taxon>Eucestoda</taxon>
        <taxon>Diphyllobothriidea</taxon>
        <taxon>Diphyllobothriidae</taxon>
        <taxon>Schistocephalus</taxon>
    </lineage>
</organism>
<reference evidence="1 2" key="2">
    <citation type="submission" date="2018-11" db="EMBL/GenBank/DDBJ databases">
        <authorList>
            <consortium name="Pathogen Informatics"/>
        </authorList>
    </citation>
    <scope>NUCLEOTIDE SEQUENCE [LARGE SCALE GENOMIC DNA]</scope>
    <source>
        <strain evidence="1 2">NST_G2</strain>
    </source>
</reference>
<keyword evidence="2" id="KW-1185">Reference proteome</keyword>
<evidence type="ECO:0000313" key="2">
    <source>
        <dbReference type="Proteomes" id="UP000275846"/>
    </source>
</evidence>
<accession>A0A183SRQ1</accession>
<name>A0A183SRQ1_SCHSO</name>
<dbReference type="EMBL" id="UYSU01033899">
    <property type="protein sequence ID" value="VDL93284.1"/>
    <property type="molecule type" value="Genomic_DNA"/>
</dbReference>
<proteinExistence type="predicted"/>